<evidence type="ECO:0000256" key="6">
    <source>
        <dbReference type="ARBA" id="ARBA00022801"/>
    </source>
</evidence>
<dbReference type="Proteomes" id="UP000175744">
    <property type="component" value="Unassembled WGS sequence"/>
</dbReference>
<comment type="caution">
    <text evidence="18">The sequence shown here is derived from an EMBL/GenBank/DDBJ whole genome shotgun (WGS) entry which is preliminary data.</text>
</comment>
<dbReference type="GO" id="GO:0046872">
    <property type="term" value="F:metal ion binding"/>
    <property type="evidence" value="ECO:0007669"/>
    <property type="project" value="UniProtKB-KW"/>
</dbReference>
<comment type="cofactor">
    <cofactor evidence="14">
        <name>Mg(2+)</name>
        <dbReference type="ChEBI" id="CHEBI:18420"/>
    </cofactor>
</comment>
<evidence type="ECO:0000256" key="7">
    <source>
        <dbReference type="ARBA" id="ARBA00022806"/>
    </source>
</evidence>
<dbReference type="InterPro" id="IPR027417">
    <property type="entry name" value="P-loop_NTPase"/>
</dbReference>
<evidence type="ECO:0000259" key="16">
    <source>
        <dbReference type="Pfam" id="PF12705"/>
    </source>
</evidence>
<accession>A0A1E8EXF2</accession>
<proteinExistence type="inferred from homology"/>
<keyword evidence="11 14" id="KW-0411">Iron-sulfur</keyword>
<evidence type="ECO:0000256" key="4">
    <source>
        <dbReference type="ARBA" id="ARBA00022741"/>
    </source>
</evidence>
<keyword evidence="10 14" id="KW-0408">Iron</keyword>
<dbReference type="GO" id="GO:0051539">
    <property type="term" value="F:4 iron, 4 sulfur cluster binding"/>
    <property type="evidence" value="ECO:0007669"/>
    <property type="project" value="UniProtKB-KW"/>
</dbReference>
<dbReference type="PANTHER" id="PTHR30591:SF1">
    <property type="entry name" value="RECBCD ENZYME SUBUNIT RECC"/>
    <property type="match status" value="1"/>
</dbReference>
<keyword evidence="8 14" id="KW-0269">Exonuclease</keyword>
<evidence type="ECO:0000256" key="9">
    <source>
        <dbReference type="ARBA" id="ARBA00022840"/>
    </source>
</evidence>
<dbReference type="GO" id="GO:0000724">
    <property type="term" value="P:double-strand break repair via homologous recombination"/>
    <property type="evidence" value="ECO:0007669"/>
    <property type="project" value="UniProtKB-UniRule"/>
</dbReference>
<dbReference type="InterPro" id="IPR038726">
    <property type="entry name" value="PDDEXK_AddAB-type"/>
</dbReference>
<evidence type="ECO:0000256" key="2">
    <source>
        <dbReference type="ARBA" id="ARBA00022722"/>
    </source>
</evidence>
<dbReference type="Pfam" id="PF21445">
    <property type="entry name" value="ADDB_N"/>
    <property type="match status" value="1"/>
</dbReference>
<feature type="binding site" evidence="14">
    <location>
        <position position="1100"/>
    </location>
    <ligand>
        <name>[4Fe-4S] cluster</name>
        <dbReference type="ChEBI" id="CHEBI:49883"/>
    </ligand>
</feature>
<name>A0A1E8EXF2_9CLOT</name>
<comment type="function">
    <text evidence="14">The heterodimer acts as both an ATP-dependent DNA helicase and an ATP-dependent, dual-direction single-stranded exonuclease. Recognizes the chi site generating a DNA molecule suitable for the initiation of homologous recombination. The AddB subunit has 5' -&gt; 3' nuclease activity but not helicase activity.</text>
</comment>
<keyword evidence="6 14" id="KW-0378">Hydrolase</keyword>
<feature type="binding site" evidence="14">
    <location>
        <position position="1109"/>
    </location>
    <ligand>
        <name>[4Fe-4S] cluster</name>
        <dbReference type="ChEBI" id="CHEBI:49883"/>
    </ligand>
</feature>
<dbReference type="Gene3D" id="3.90.320.10">
    <property type="match status" value="1"/>
</dbReference>
<evidence type="ECO:0000256" key="15">
    <source>
        <dbReference type="SAM" id="Coils"/>
    </source>
</evidence>
<evidence type="ECO:0000256" key="5">
    <source>
        <dbReference type="ARBA" id="ARBA00022763"/>
    </source>
</evidence>
<keyword evidence="19" id="KW-1185">Reference proteome</keyword>
<evidence type="ECO:0000256" key="8">
    <source>
        <dbReference type="ARBA" id="ARBA00022839"/>
    </source>
</evidence>
<protein>
    <recommendedName>
        <fullName evidence="14">ATP-dependent helicase/deoxyribonuclease subunit B</fullName>
        <ecNumber evidence="14">3.1.-.-</ecNumber>
    </recommendedName>
    <alternativeName>
        <fullName evidence="14">ATP-dependent helicase/nuclease subunit AddB</fullName>
    </alternativeName>
</protein>
<dbReference type="PANTHER" id="PTHR30591">
    <property type="entry name" value="RECBCD ENZYME SUBUNIT RECC"/>
    <property type="match status" value="1"/>
</dbReference>
<evidence type="ECO:0000256" key="10">
    <source>
        <dbReference type="ARBA" id="ARBA00023004"/>
    </source>
</evidence>
<feature type="domain" description="ATP-dependent helicase/deoxyribonuclease subunit B N-terminal" evidence="17">
    <location>
        <begin position="5"/>
        <end position="289"/>
    </location>
</feature>
<evidence type="ECO:0000256" key="12">
    <source>
        <dbReference type="ARBA" id="ARBA00023125"/>
    </source>
</evidence>
<dbReference type="NCBIfam" id="TIGR02773">
    <property type="entry name" value="addB_Gpos"/>
    <property type="match status" value="1"/>
</dbReference>
<keyword evidence="15" id="KW-0175">Coiled coil</keyword>
<dbReference type="GO" id="GO:0008409">
    <property type="term" value="F:5'-3' exonuclease activity"/>
    <property type="evidence" value="ECO:0007669"/>
    <property type="project" value="UniProtKB-UniRule"/>
</dbReference>
<keyword evidence="13 14" id="KW-0234">DNA repair</keyword>
<keyword evidence="12 14" id="KW-0238">DNA-binding</keyword>
<dbReference type="AlphaFoldDB" id="A0A1E8EXF2"/>
<evidence type="ECO:0000313" key="18">
    <source>
        <dbReference type="EMBL" id="OFI05459.1"/>
    </source>
</evidence>
<evidence type="ECO:0000259" key="17">
    <source>
        <dbReference type="Pfam" id="PF21445"/>
    </source>
</evidence>
<feature type="coiled-coil region" evidence="15">
    <location>
        <begin position="129"/>
        <end position="168"/>
    </location>
</feature>
<sequence length="1143" mass="133076">MSLKFIYGRSGSGKSYYCLQDIKKKIESGVKHPLILLVPEQFSFQAEKNLIHTVGDTGIPKAEVLSFKRMAYKVFNEVGGITHKHMNPSGRSMLIYKIIEENKDKLKLFGKASKRQGFVTNISDVITEFKRYNVENDVLKLALENIKNENLKNKMEDIFLIYNEFEKRIYKKYIDTEDDLTILAEKLDESNIFQGAEIWIDGFFSFTPQEYKILEKILKKSKVVNITLSIDNLEEKKLDNVDVFMPTKVTEEKLLKIARDNNIKYDKPIKLNCEPCYRFKNSKELHHLEKYMFSFPYKTYNKSTKDICLYKALNKYTEIENTARDIISKCRDKAYRFNDIAVITGDLDGYENLVRAIFNQYNIPYFIDKKRPINNNPLIVLIVSMVEIFSKNWSYEAVFKYLKTGLTPINNEDIDIIENYVLANGIKGYKWIEEKPWDYKLSYGFKDEEKDEEDFLNKVNEIRYKIIEPLKEFYSNIVNKKTARDMCEALYNFLNNIKVSEKIEGWIKKFKIDGKLDIASEYNQIWNIVVDILDQIVETIGEENINSKQFAQILITGFAEYEIGLIPPSLDQVLVSSIERLRSHNIKILYVIGVNDGIFPMAVTKEGIITDSDRENLREKGLDIAEDTRNKAFEDQFLMYITLTTMSDYLRLSYPIANHEGKTLRSSIVISRIKKVFPHICEKSDIVCEEEELNFIVNPKSTFNKLISAFRKDVDGLEISDLWKDVYCWYRDNDYWSERLNSILEGLNYSNYEEVLDSSKVRKLYGRPMNISVSRLEKYAECPFAYFIKYGIKGKERRMYKISSPDMGIFMHEVLEEFSKSLLDRKISWYDVDKSLCSAAVSVIVDEKIASMPKSIFNSSARYKYMSNTLKRILTTSIYTISKQINKGGFKPIGYEIGFGINEGFPPISVELHSGEKVRLIGKIDRIDALEKESDIYLRIIDYKSSSKDFKLEEVYYGIQLQLLIYLDSILTEIESELNKNVLPAGILYFKMDDPIIKTKGEISEIKIEEEIIKSLKMRGILLSDTDIIKEMDKEIKGNSLIIPARVNKDGSLGKSSAIDLEHFNILRKYVKKTIANLCEEMLEGNICIRPYKKKDDSACKFCEYSSICQFDTEIEGNQYRLLKVKDEYEVWSLIEEELNKEE</sequence>
<dbReference type="RefSeq" id="WP_070110657.1">
    <property type="nucleotide sequence ID" value="NZ_LZFO01000026.1"/>
</dbReference>
<evidence type="ECO:0000256" key="3">
    <source>
        <dbReference type="ARBA" id="ARBA00022723"/>
    </source>
</evidence>
<dbReference type="EC" id="3.1.-.-" evidence="14"/>
<dbReference type="InterPro" id="IPR011604">
    <property type="entry name" value="PDDEXK-like_dom_sf"/>
</dbReference>
<evidence type="ECO:0000313" key="19">
    <source>
        <dbReference type="Proteomes" id="UP000175744"/>
    </source>
</evidence>
<evidence type="ECO:0000256" key="13">
    <source>
        <dbReference type="ARBA" id="ARBA00023204"/>
    </source>
</evidence>
<dbReference type="OrthoDB" id="9758506at2"/>
<dbReference type="GO" id="GO:0005524">
    <property type="term" value="F:ATP binding"/>
    <property type="evidence" value="ECO:0007669"/>
    <property type="project" value="UniProtKB-UniRule"/>
</dbReference>
<organism evidence="18 19">
    <name type="scientific">Clostridium acetireducens DSM 10703</name>
    <dbReference type="NCBI Taxonomy" id="1121290"/>
    <lineage>
        <taxon>Bacteria</taxon>
        <taxon>Bacillati</taxon>
        <taxon>Bacillota</taxon>
        <taxon>Clostridia</taxon>
        <taxon>Eubacteriales</taxon>
        <taxon>Clostridiaceae</taxon>
        <taxon>Clostridium</taxon>
    </lineage>
</organism>
<dbReference type="PATRIC" id="fig|1121290.3.peg.1678"/>
<comment type="cofactor">
    <cofactor evidence="14">
        <name>[4Fe-4S] cluster</name>
        <dbReference type="ChEBI" id="CHEBI:49883"/>
    </cofactor>
    <text evidence="14">Binds 1 [4Fe-4S] cluster.</text>
</comment>
<comment type="similarity">
    <text evidence="14">Belongs to the helicase family. AddB/RexB type 1 subfamily.</text>
</comment>
<keyword evidence="5 14" id="KW-0227">DNA damage</keyword>
<comment type="miscellaneous">
    <text evidence="14">Despite having conserved helicase domains, this subunit does not have helicase activity.</text>
</comment>
<dbReference type="STRING" id="1121290.CLAOCE_16880"/>
<evidence type="ECO:0000256" key="11">
    <source>
        <dbReference type="ARBA" id="ARBA00023014"/>
    </source>
</evidence>
<dbReference type="SUPFAM" id="SSF52540">
    <property type="entry name" value="P-loop containing nucleoside triphosphate hydrolases"/>
    <property type="match status" value="1"/>
</dbReference>
<dbReference type="EMBL" id="LZFO01000026">
    <property type="protein sequence ID" value="OFI05459.1"/>
    <property type="molecule type" value="Genomic_DNA"/>
</dbReference>
<dbReference type="GO" id="GO:0003690">
    <property type="term" value="F:double-stranded DNA binding"/>
    <property type="evidence" value="ECO:0007669"/>
    <property type="project" value="UniProtKB-UniRule"/>
</dbReference>
<dbReference type="Gene3D" id="6.10.140.1030">
    <property type="match status" value="1"/>
</dbReference>
<keyword evidence="3 14" id="KW-0479">Metal-binding</keyword>
<keyword evidence="4 14" id="KW-0547">Nucleotide-binding</keyword>
<dbReference type="Pfam" id="PF12705">
    <property type="entry name" value="PDDEXK_1"/>
    <property type="match status" value="1"/>
</dbReference>
<dbReference type="Gene3D" id="3.40.50.300">
    <property type="entry name" value="P-loop containing nucleotide triphosphate hydrolases"/>
    <property type="match status" value="3"/>
</dbReference>
<comment type="subunit">
    <text evidence="14">Heterodimer of AddA and AddB.</text>
</comment>
<evidence type="ECO:0000256" key="1">
    <source>
        <dbReference type="ARBA" id="ARBA00022485"/>
    </source>
</evidence>
<dbReference type="GO" id="GO:0004386">
    <property type="term" value="F:helicase activity"/>
    <property type="evidence" value="ECO:0007669"/>
    <property type="project" value="UniProtKB-KW"/>
</dbReference>
<gene>
    <name evidence="14 18" type="primary">addB</name>
    <name evidence="18" type="ORF">CLOACE_16880</name>
</gene>
<dbReference type="HAMAP" id="MF_01452">
    <property type="entry name" value="AddB_type1"/>
    <property type="match status" value="1"/>
</dbReference>
<reference evidence="18 19" key="1">
    <citation type="submission" date="2016-06" db="EMBL/GenBank/DDBJ databases">
        <title>Genome sequence of Clostridium acetireducens DSM 10703.</title>
        <authorList>
            <person name="Poehlein A."/>
            <person name="Fluechter S."/>
            <person name="Duerre P."/>
            <person name="Daniel R."/>
        </authorList>
    </citation>
    <scope>NUCLEOTIDE SEQUENCE [LARGE SCALE GENOMIC DNA]</scope>
    <source>
        <strain evidence="18 19">DSM 10703</strain>
    </source>
</reference>
<keyword evidence="2 14" id="KW-0540">Nuclease</keyword>
<keyword evidence="7 14" id="KW-0347">Helicase</keyword>
<feature type="binding site" evidence="14">
    <location>
        <position position="782"/>
    </location>
    <ligand>
        <name>[4Fe-4S] cluster</name>
        <dbReference type="ChEBI" id="CHEBI:49883"/>
    </ligand>
</feature>
<dbReference type="InterPro" id="IPR049035">
    <property type="entry name" value="ADDB_N"/>
</dbReference>
<feature type="binding site" evidence="14">
    <location>
        <position position="1103"/>
    </location>
    <ligand>
        <name>[4Fe-4S] cluster</name>
        <dbReference type="ChEBI" id="CHEBI:49883"/>
    </ligand>
</feature>
<evidence type="ECO:0000256" key="14">
    <source>
        <dbReference type="HAMAP-Rule" id="MF_01452"/>
    </source>
</evidence>
<keyword evidence="1 14" id="KW-0004">4Fe-4S</keyword>
<dbReference type="InterPro" id="IPR014140">
    <property type="entry name" value="DNA_helicase_suAddB"/>
</dbReference>
<feature type="domain" description="PD-(D/E)XK endonuclease-like" evidence="16">
    <location>
        <begin position="771"/>
        <end position="1110"/>
    </location>
</feature>
<keyword evidence="9 14" id="KW-0067">ATP-binding</keyword>